<dbReference type="EMBL" id="KI913961">
    <property type="protein sequence ID" value="ETW02668.1"/>
    <property type="molecule type" value="Genomic_DNA"/>
</dbReference>
<evidence type="ECO:0000313" key="2">
    <source>
        <dbReference type="EMBL" id="ETW02668.1"/>
    </source>
</evidence>
<protein>
    <submittedName>
        <fullName evidence="2">Uncharacterized protein</fullName>
    </submittedName>
</protein>
<gene>
    <name evidence="2" type="ORF">H310_06126</name>
</gene>
<name>A0A024UAK2_9STRA</name>
<organism evidence="2">
    <name type="scientific">Aphanomyces invadans</name>
    <dbReference type="NCBI Taxonomy" id="157072"/>
    <lineage>
        <taxon>Eukaryota</taxon>
        <taxon>Sar</taxon>
        <taxon>Stramenopiles</taxon>
        <taxon>Oomycota</taxon>
        <taxon>Saprolegniomycetes</taxon>
        <taxon>Saprolegniales</taxon>
        <taxon>Verrucalvaceae</taxon>
        <taxon>Aphanomyces</taxon>
    </lineage>
</organism>
<evidence type="ECO:0000256" key="1">
    <source>
        <dbReference type="SAM" id="MobiDB-lite"/>
    </source>
</evidence>
<feature type="region of interest" description="Disordered" evidence="1">
    <location>
        <begin position="1"/>
        <end position="47"/>
    </location>
</feature>
<proteinExistence type="predicted"/>
<feature type="compositionally biased region" description="Polar residues" evidence="1">
    <location>
        <begin position="21"/>
        <end position="39"/>
    </location>
</feature>
<sequence>MAGPPRESMAVTMYDDDSSRESMASTSRESFSLRQSFSRTFGGKKHH</sequence>
<reference evidence="2" key="1">
    <citation type="submission" date="2013-12" db="EMBL/GenBank/DDBJ databases">
        <title>The Genome Sequence of Aphanomyces invadans NJM9701.</title>
        <authorList>
            <consortium name="The Broad Institute Genomics Platform"/>
            <person name="Russ C."/>
            <person name="Tyler B."/>
            <person name="van West P."/>
            <person name="Dieguez-Uribeondo J."/>
            <person name="Young S.K."/>
            <person name="Zeng Q."/>
            <person name="Gargeya S."/>
            <person name="Fitzgerald M."/>
            <person name="Abouelleil A."/>
            <person name="Alvarado L."/>
            <person name="Chapman S.B."/>
            <person name="Gainer-Dewar J."/>
            <person name="Goldberg J."/>
            <person name="Griggs A."/>
            <person name="Gujja S."/>
            <person name="Hansen M."/>
            <person name="Howarth C."/>
            <person name="Imamovic A."/>
            <person name="Ireland A."/>
            <person name="Larimer J."/>
            <person name="McCowan C."/>
            <person name="Murphy C."/>
            <person name="Pearson M."/>
            <person name="Poon T.W."/>
            <person name="Priest M."/>
            <person name="Roberts A."/>
            <person name="Saif S."/>
            <person name="Shea T."/>
            <person name="Sykes S."/>
            <person name="Wortman J."/>
            <person name="Nusbaum C."/>
            <person name="Birren B."/>
        </authorList>
    </citation>
    <scope>NUCLEOTIDE SEQUENCE [LARGE SCALE GENOMIC DNA]</scope>
    <source>
        <strain evidence="2">NJM9701</strain>
    </source>
</reference>
<dbReference type="VEuPathDB" id="FungiDB:H310_06126"/>
<accession>A0A024UAK2</accession>
<dbReference type="RefSeq" id="XP_008869273.1">
    <property type="nucleotide sequence ID" value="XM_008871051.1"/>
</dbReference>
<dbReference type="AlphaFoldDB" id="A0A024UAK2"/>
<dbReference type="GeneID" id="20083176"/>